<dbReference type="Proteomes" id="UP000490939">
    <property type="component" value="Unassembled WGS sequence"/>
</dbReference>
<evidence type="ECO:0000256" key="4">
    <source>
        <dbReference type="ARBA" id="ARBA00022857"/>
    </source>
</evidence>
<proteinExistence type="inferred from homology"/>
<accession>A0A8H3UGM5</accession>
<evidence type="ECO:0000256" key="6">
    <source>
        <dbReference type="ARBA" id="ARBA00023002"/>
    </source>
</evidence>
<dbReference type="Proteomes" id="UP000433883">
    <property type="component" value="Unassembled WGS sequence"/>
</dbReference>
<keyword evidence="15" id="KW-1185">Reference proteome</keyword>
<keyword evidence="4" id="KW-0521">NADP</keyword>
<keyword evidence="8" id="KW-0472">Membrane</keyword>
<name>A0A8H3UGM5_VENIN</name>
<evidence type="ECO:0000313" key="15">
    <source>
        <dbReference type="Proteomes" id="UP000490939"/>
    </source>
</evidence>
<dbReference type="Pfam" id="PF00106">
    <property type="entry name" value="adh_short"/>
    <property type="match status" value="1"/>
</dbReference>
<comment type="subcellular location">
    <subcellularLocation>
        <location evidence="1">Membrane</location>
        <topology evidence="1">Multi-pass membrane protein</topology>
    </subcellularLocation>
</comment>
<evidence type="ECO:0000256" key="3">
    <source>
        <dbReference type="ARBA" id="ARBA00022692"/>
    </source>
</evidence>
<dbReference type="PANTHER" id="PTHR24322:SF736">
    <property type="entry name" value="RETINOL DEHYDROGENASE 10"/>
    <property type="match status" value="1"/>
</dbReference>
<dbReference type="AlphaFoldDB" id="A0A8H3UGM5"/>
<evidence type="ECO:0000256" key="8">
    <source>
        <dbReference type="ARBA" id="ARBA00023136"/>
    </source>
</evidence>
<evidence type="ECO:0000256" key="12">
    <source>
        <dbReference type="RuleBase" id="RU000363"/>
    </source>
</evidence>
<evidence type="ECO:0000256" key="2">
    <source>
        <dbReference type="ARBA" id="ARBA00006484"/>
    </source>
</evidence>
<evidence type="ECO:0000256" key="9">
    <source>
        <dbReference type="ARBA" id="ARBA00059620"/>
    </source>
</evidence>
<gene>
    <name evidence="13" type="ORF">BLS_007105</name>
    <name evidence="14" type="ORF">EG327_010306</name>
</gene>
<evidence type="ECO:0000256" key="5">
    <source>
        <dbReference type="ARBA" id="ARBA00022989"/>
    </source>
</evidence>
<dbReference type="PANTHER" id="PTHR24322">
    <property type="entry name" value="PKSB"/>
    <property type="match status" value="1"/>
</dbReference>
<dbReference type="PROSITE" id="PS00061">
    <property type="entry name" value="ADH_SHORT"/>
    <property type="match status" value="1"/>
</dbReference>
<dbReference type="InterPro" id="IPR036291">
    <property type="entry name" value="NAD(P)-bd_dom_sf"/>
</dbReference>
<evidence type="ECO:0000313" key="14">
    <source>
        <dbReference type="EMBL" id="KAE9970322.1"/>
    </source>
</evidence>
<dbReference type="InterPro" id="IPR020904">
    <property type="entry name" value="Sc_DH/Rdtase_CS"/>
</dbReference>
<comment type="similarity">
    <text evidence="2 12">Belongs to the short-chain dehydrogenases/reductases (SDR) family.</text>
</comment>
<dbReference type="PRINTS" id="PR00081">
    <property type="entry name" value="GDHRDH"/>
</dbReference>
<dbReference type="PRINTS" id="PR00080">
    <property type="entry name" value="SDRFAMILY"/>
</dbReference>
<dbReference type="Gene3D" id="3.40.50.720">
    <property type="entry name" value="NAD(P)-binding Rossmann-like Domain"/>
    <property type="match status" value="1"/>
</dbReference>
<dbReference type="GO" id="GO:0016020">
    <property type="term" value="C:membrane"/>
    <property type="evidence" value="ECO:0007669"/>
    <property type="project" value="UniProtKB-SubCell"/>
</dbReference>
<protein>
    <recommendedName>
        <fullName evidence="10">Short-chain dehydrogenase/reductase 3</fullName>
    </recommendedName>
    <alternativeName>
        <fullName evidence="11">Retinal short-chain dehydrogenase/reductase 1</fullName>
    </alternativeName>
</protein>
<keyword evidence="6" id="KW-0560">Oxidoreductase</keyword>
<keyword evidence="3" id="KW-0812">Transmembrane</keyword>
<evidence type="ECO:0000256" key="10">
    <source>
        <dbReference type="ARBA" id="ARBA00068717"/>
    </source>
</evidence>
<organism evidence="14 15">
    <name type="scientific">Venturia inaequalis</name>
    <name type="common">Apple scab fungus</name>
    <dbReference type="NCBI Taxonomy" id="5025"/>
    <lineage>
        <taxon>Eukaryota</taxon>
        <taxon>Fungi</taxon>
        <taxon>Dikarya</taxon>
        <taxon>Ascomycota</taxon>
        <taxon>Pezizomycotina</taxon>
        <taxon>Dothideomycetes</taxon>
        <taxon>Pleosporomycetidae</taxon>
        <taxon>Venturiales</taxon>
        <taxon>Venturiaceae</taxon>
        <taxon>Venturia</taxon>
    </lineage>
</organism>
<keyword evidence="5" id="KW-1133">Transmembrane helix</keyword>
<dbReference type="FunFam" id="3.40.50.720:FF:000131">
    <property type="entry name" value="Short-chain dehydrogenase/reductase 3"/>
    <property type="match status" value="1"/>
</dbReference>
<evidence type="ECO:0000256" key="7">
    <source>
        <dbReference type="ARBA" id="ARBA00023098"/>
    </source>
</evidence>
<reference evidence="14 15" key="1">
    <citation type="submission" date="2019-07" db="EMBL/GenBank/DDBJ databases">
        <title>Venturia inaequalis Genome Resource.</title>
        <authorList>
            <person name="Lichtner F.J."/>
        </authorList>
    </citation>
    <scope>NUCLEOTIDE SEQUENCE [LARGE SCALE GENOMIC DNA]</scope>
    <source>
        <strain evidence="13">Bline_iso_100314</strain>
        <strain evidence="14 15">DMI_063113</strain>
    </source>
</reference>
<dbReference type="EMBL" id="WNWQ01000540">
    <property type="protein sequence ID" value="KAE9966304.1"/>
    <property type="molecule type" value="Genomic_DNA"/>
</dbReference>
<comment type="function">
    <text evidence="9">Catalyzes the reduction of all-trans-retinal to all-trans-retinol in the presence of NADPH.</text>
</comment>
<dbReference type="SUPFAM" id="SSF51735">
    <property type="entry name" value="NAD(P)-binding Rossmann-fold domains"/>
    <property type="match status" value="1"/>
</dbReference>
<dbReference type="InterPro" id="IPR002347">
    <property type="entry name" value="SDR_fam"/>
</dbReference>
<evidence type="ECO:0000313" key="13">
    <source>
        <dbReference type="EMBL" id="KAE9966304.1"/>
    </source>
</evidence>
<dbReference type="EMBL" id="WNWR01000726">
    <property type="protein sequence ID" value="KAE9970322.1"/>
    <property type="molecule type" value="Genomic_DNA"/>
</dbReference>
<evidence type="ECO:0000256" key="11">
    <source>
        <dbReference type="ARBA" id="ARBA00082544"/>
    </source>
</evidence>
<keyword evidence="7" id="KW-0443">Lipid metabolism</keyword>
<sequence>MSSLRRLAAAVSATLLYILTLGSESLRASAIRFLVDRRISIHRVKELLKTLLKIELFFEANNLLNIWARNNWQIRNKEKWDWPKEVAVVTGGAGGIGVLVVEGLAKKGVKVAALDLVDLPERVAALPNVKFCKCDITSKDDVERAASEIRTSFGSPSILCNNAGIAHAHTILEAAPEYLTKLFNVNVISQFYTIQAFLPDMIKANKGHVISTASVASFVTCCGLVDYAASKAAVMALNEGLQQELKHRYNAPEIKTSIVHPIYVKTPLVTSYAKSLEKSKAVQIDPKVVANAILKQIESGRSGKVVLPAIFAPLANARAWADWVQQLIGDSSKDDVKNEFAVAKAG</sequence>
<dbReference type="GO" id="GO:0052650">
    <property type="term" value="F:all-trans-retinol dehydrogenase (NADP+) activity"/>
    <property type="evidence" value="ECO:0007669"/>
    <property type="project" value="UniProtKB-ARBA"/>
</dbReference>
<evidence type="ECO:0000256" key="1">
    <source>
        <dbReference type="ARBA" id="ARBA00004141"/>
    </source>
</evidence>
<comment type="caution">
    <text evidence="14">The sequence shown here is derived from an EMBL/GenBank/DDBJ whole genome shotgun (WGS) entry which is preliminary data.</text>
</comment>